<comment type="caution">
    <text evidence="8">The sequence shown here is derived from an EMBL/GenBank/DDBJ whole genome shotgun (WGS) entry which is preliminary data.</text>
</comment>
<dbReference type="RefSeq" id="WP_184786291.1">
    <property type="nucleotide sequence ID" value="NZ_BONT01000094.1"/>
</dbReference>
<feature type="transmembrane region" description="Helical" evidence="7">
    <location>
        <begin position="178"/>
        <end position="201"/>
    </location>
</feature>
<feature type="transmembrane region" description="Helical" evidence="7">
    <location>
        <begin position="207"/>
        <end position="225"/>
    </location>
</feature>
<dbReference type="InterPro" id="IPR003317">
    <property type="entry name" value="Cyt-d_oxidase_su2"/>
</dbReference>
<evidence type="ECO:0000256" key="7">
    <source>
        <dbReference type="SAM" id="Phobius"/>
    </source>
</evidence>
<feature type="transmembrane region" description="Helical" evidence="7">
    <location>
        <begin position="110"/>
        <end position="131"/>
    </location>
</feature>
<dbReference type="PANTHER" id="PTHR43141:SF4">
    <property type="entry name" value="CYTOCHROME BD2 SUBUNIT II"/>
    <property type="match status" value="1"/>
</dbReference>
<organism evidence="8 9">
    <name type="scientific">Phytomonospora endophytica</name>
    <dbReference type="NCBI Taxonomy" id="714109"/>
    <lineage>
        <taxon>Bacteria</taxon>
        <taxon>Bacillati</taxon>
        <taxon>Actinomycetota</taxon>
        <taxon>Actinomycetes</taxon>
        <taxon>Micromonosporales</taxon>
        <taxon>Micromonosporaceae</taxon>
        <taxon>Phytomonospora</taxon>
    </lineage>
</organism>
<keyword evidence="6 7" id="KW-0472">Membrane</keyword>
<dbReference type="GO" id="GO:0019646">
    <property type="term" value="P:aerobic electron transport chain"/>
    <property type="evidence" value="ECO:0007669"/>
    <property type="project" value="TreeGrafter"/>
</dbReference>
<evidence type="ECO:0000256" key="4">
    <source>
        <dbReference type="ARBA" id="ARBA00022692"/>
    </source>
</evidence>
<feature type="transmembrane region" description="Helical" evidence="7">
    <location>
        <begin position="237"/>
        <end position="261"/>
    </location>
</feature>
<name>A0A841FCB8_9ACTN</name>
<dbReference type="AlphaFoldDB" id="A0A841FCB8"/>
<comment type="similarity">
    <text evidence="2">Belongs to the cytochrome ubiquinol oxidase subunit 2 family.</text>
</comment>
<feature type="transmembrane region" description="Helical" evidence="7">
    <location>
        <begin position="51"/>
        <end position="72"/>
    </location>
</feature>
<keyword evidence="5 7" id="KW-1133">Transmembrane helix</keyword>
<dbReference type="GO" id="GO:0016682">
    <property type="term" value="F:oxidoreductase activity, acting on diphenols and related substances as donors, oxygen as acceptor"/>
    <property type="evidence" value="ECO:0007669"/>
    <property type="project" value="TreeGrafter"/>
</dbReference>
<dbReference type="GO" id="GO:0005886">
    <property type="term" value="C:plasma membrane"/>
    <property type="evidence" value="ECO:0007669"/>
    <property type="project" value="UniProtKB-SubCell"/>
</dbReference>
<evidence type="ECO:0000313" key="9">
    <source>
        <dbReference type="Proteomes" id="UP000548476"/>
    </source>
</evidence>
<sequence length="320" mass="33401">METLWYALLGLLFAAYFVLAGVDYGVGLLFRHLARDDDGRRRALAAVGPFFLGNEVWLVAAIGALLGAFPLLDGKLLGTSSTLLAVLLCGLVVFTACVQIRSRAKRGREIFDVLIATGALVTVVGWGAFLGQLVQGLHGLPNWFSLLCGLVFAMLVLLHGGTFLALRGTDDARAKASAVVTAGVAPTLIGVGVVAVAGFFTAGAVELPVVAVAGVVILAAAVLFAGRWTAAGRRGRAFAATCVAVVAPLLIVGFARLPYGYVDAADPVNSLTVTQGATNAAAFDLLTIAAAPMIPVLLGFQAAMWWLWRRRVSSSTPLFY</sequence>
<feature type="transmembrane region" description="Helical" evidence="7">
    <location>
        <begin position="78"/>
        <end position="98"/>
    </location>
</feature>
<accession>A0A841FCB8</accession>
<feature type="transmembrane region" description="Helical" evidence="7">
    <location>
        <begin position="6"/>
        <end position="30"/>
    </location>
</feature>
<reference evidence="8 9" key="1">
    <citation type="submission" date="2020-08" db="EMBL/GenBank/DDBJ databases">
        <title>Genomic Encyclopedia of Type Strains, Phase IV (KMG-IV): sequencing the most valuable type-strain genomes for metagenomic binning, comparative biology and taxonomic classification.</title>
        <authorList>
            <person name="Goeker M."/>
        </authorList>
    </citation>
    <scope>NUCLEOTIDE SEQUENCE [LARGE SCALE GENOMIC DNA]</scope>
    <source>
        <strain evidence="8 9">YIM 65646</strain>
    </source>
</reference>
<evidence type="ECO:0000256" key="1">
    <source>
        <dbReference type="ARBA" id="ARBA00004651"/>
    </source>
</evidence>
<evidence type="ECO:0000256" key="2">
    <source>
        <dbReference type="ARBA" id="ARBA00007543"/>
    </source>
</evidence>
<dbReference type="Proteomes" id="UP000548476">
    <property type="component" value="Unassembled WGS sequence"/>
</dbReference>
<feature type="transmembrane region" description="Helical" evidence="7">
    <location>
        <begin position="143"/>
        <end position="166"/>
    </location>
</feature>
<feature type="transmembrane region" description="Helical" evidence="7">
    <location>
        <begin position="281"/>
        <end position="308"/>
    </location>
</feature>
<keyword evidence="4 7" id="KW-0812">Transmembrane</keyword>
<dbReference type="EMBL" id="JACHGT010000002">
    <property type="protein sequence ID" value="MBB6033434.1"/>
    <property type="molecule type" value="Genomic_DNA"/>
</dbReference>
<evidence type="ECO:0000256" key="3">
    <source>
        <dbReference type="ARBA" id="ARBA00022475"/>
    </source>
</evidence>
<dbReference type="GO" id="GO:0009055">
    <property type="term" value="F:electron transfer activity"/>
    <property type="evidence" value="ECO:0007669"/>
    <property type="project" value="TreeGrafter"/>
</dbReference>
<dbReference type="GO" id="GO:0070069">
    <property type="term" value="C:cytochrome complex"/>
    <property type="evidence" value="ECO:0007669"/>
    <property type="project" value="TreeGrafter"/>
</dbReference>
<dbReference type="Pfam" id="PF02322">
    <property type="entry name" value="Cyt_bd_oxida_II"/>
    <property type="match status" value="1"/>
</dbReference>
<keyword evidence="3" id="KW-1003">Cell membrane</keyword>
<protein>
    <submittedName>
        <fullName evidence="8">Cytochrome bd-type quinol oxidase subunit 2</fullName>
    </submittedName>
</protein>
<evidence type="ECO:0000256" key="5">
    <source>
        <dbReference type="ARBA" id="ARBA00022989"/>
    </source>
</evidence>
<dbReference type="PANTHER" id="PTHR43141">
    <property type="entry name" value="CYTOCHROME BD2 SUBUNIT II"/>
    <property type="match status" value="1"/>
</dbReference>
<evidence type="ECO:0000313" key="8">
    <source>
        <dbReference type="EMBL" id="MBB6033434.1"/>
    </source>
</evidence>
<proteinExistence type="inferred from homology"/>
<comment type="subcellular location">
    <subcellularLocation>
        <location evidence="1">Cell membrane</location>
        <topology evidence="1">Multi-pass membrane protein</topology>
    </subcellularLocation>
</comment>
<keyword evidence="9" id="KW-1185">Reference proteome</keyword>
<gene>
    <name evidence="8" type="ORF">HNR73_001281</name>
</gene>
<evidence type="ECO:0000256" key="6">
    <source>
        <dbReference type="ARBA" id="ARBA00023136"/>
    </source>
</evidence>